<evidence type="ECO:0000256" key="11">
    <source>
        <dbReference type="ARBA" id="ARBA00023012"/>
    </source>
</evidence>
<evidence type="ECO:0000256" key="5">
    <source>
        <dbReference type="ARBA" id="ARBA00022679"/>
    </source>
</evidence>
<evidence type="ECO:0000313" key="16">
    <source>
        <dbReference type="Proteomes" id="UP001158049"/>
    </source>
</evidence>
<comment type="subcellular location">
    <subcellularLocation>
        <location evidence="2">Membrane</location>
        <topology evidence="2">Multi-pass membrane protein</topology>
    </subcellularLocation>
</comment>
<keyword evidence="16" id="KW-1185">Reference proteome</keyword>
<keyword evidence="11" id="KW-0902">Two-component regulatory system</keyword>
<dbReference type="SUPFAM" id="SSF55874">
    <property type="entry name" value="ATPase domain of HSP90 chaperone/DNA topoisomerase II/histidine kinase"/>
    <property type="match status" value="1"/>
</dbReference>
<dbReference type="SUPFAM" id="SSF47384">
    <property type="entry name" value="Homodimeric domain of signal transducing histidine kinase"/>
    <property type="match status" value="1"/>
</dbReference>
<feature type="transmembrane region" description="Helical" evidence="13">
    <location>
        <begin position="20"/>
        <end position="41"/>
    </location>
</feature>
<proteinExistence type="predicted"/>
<reference evidence="15 16" key="1">
    <citation type="submission" date="2017-05" db="EMBL/GenBank/DDBJ databases">
        <authorList>
            <person name="Varghese N."/>
            <person name="Submissions S."/>
        </authorList>
    </citation>
    <scope>NUCLEOTIDE SEQUENCE [LARGE SCALE GENOMIC DNA]</scope>
    <source>
        <strain evidence="15 16">DSM 26001</strain>
    </source>
</reference>
<keyword evidence="4" id="KW-0597">Phosphoprotein</keyword>
<evidence type="ECO:0000256" key="10">
    <source>
        <dbReference type="ARBA" id="ARBA00022989"/>
    </source>
</evidence>
<evidence type="ECO:0000256" key="7">
    <source>
        <dbReference type="ARBA" id="ARBA00022741"/>
    </source>
</evidence>
<dbReference type="InterPro" id="IPR013727">
    <property type="entry name" value="2CSK_N"/>
</dbReference>
<evidence type="ECO:0000256" key="4">
    <source>
        <dbReference type="ARBA" id="ARBA00022553"/>
    </source>
</evidence>
<sequence length="464" mass="50999">MTKTPAPSHAPASWSVRRAMLAMLLLLTLVVWSISSVVLYVETRQESQRLFDQSLEETAHLLLVLADHEIEELAVTPSHPPMEGHDVADGRYLLFQVWDANGVLRYKNKGAPDQPFAGAGAAGFGNVTIAGDNWRTYSAWNASRRLQIQVGESDAHRQDISERFAYKLYLFALLMLPVMATGIWWIVSRVLRPLMASAEEVSRRTPNDLRKVKTDGAPVELQPLLQAINHLFEQVSSTFERETRFTADAAHELRTPLAAIKTNLQVLHGARSEEERREFIAALDVSVDRSTRLVGQLMTLARLDPQQRPAALGEADLAATIGQQMPEFRRQAEQLQLHLVADLAPVRCLLDPDSFRVLLRNLVDNAMRYTPRHGTVRLSCRADGRHALLCVADSGPGIPAGMRERVFDRFVRLSNTGTPGSGLGLSIVKNIVAAHGASIALNDGPDGCGLLVEIRFAPGPGAAG</sequence>
<evidence type="ECO:0000256" key="6">
    <source>
        <dbReference type="ARBA" id="ARBA00022692"/>
    </source>
</evidence>
<dbReference type="Gene3D" id="1.10.287.130">
    <property type="match status" value="1"/>
</dbReference>
<gene>
    <name evidence="15" type="ORF">SAMN06295970_11322</name>
</gene>
<name>A0ABY1QCY1_9BURK</name>
<keyword evidence="8 15" id="KW-0418">Kinase</keyword>
<dbReference type="PROSITE" id="PS50109">
    <property type="entry name" value="HIS_KIN"/>
    <property type="match status" value="1"/>
</dbReference>
<keyword evidence="10 13" id="KW-1133">Transmembrane helix</keyword>
<accession>A0ABY1QCY1</accession>
<dbReference type="SMART" id="SM00387">
    <property type="entry name" value="HATPase_c"/>
    <property type="match status" value="1"/>
</dbReference>
<dbReference type="Proteomes" id="UP001158049">
    <property type="component" value="Unassembled WGS sequence"/>
</dbReference>
<dbReference type="InterPro" id="IPR036890">
    <property type="entry name" value="HATPase_C_sf"/>
</dbReference>
<dbReference type="GO" id="GO:0016301">
    <property type="term" value="F:kinase activity"/>
    <property type="evidence" value="ECO:0007669"/>
    <property type="project" value="UniProtKB-KW"/>
</dbReference>
<dbReference type="CDD" id="cd00082">
    <property type="entry name" value="HisKA"/>
    <property type="match status" value="1"/>
</dbReference>
<feature type="domain" description="Histidine kinase" evidence="14">
    <location>
        <begin position="248"/>
        <end position="460"/>
    </location>
</feature>
<dbReference type="RefSeq" id="WP_283443369.1">
    <property type="nucleotide sequence ID" value="NZ_FXUL01000013.1"/>
</dbReference>
<keyword evidence="12 13" id="KW-0472">Membrane</keyword>
<dbReference type="PRINTS" id="PR00344">
    <property type="entry name" value="BCTRLSENSOR"/>
</dbReference>
<dbReference type="PANTHER" id="PTHR45436">
    <property type="entry name" value="SENSOR HISTIDINE KINASE YKOH"/>
    <property type="match status" value="1"/>
</dbReference>
<dbReference type="InterPro" id="IPR050428">
    <property type="entry name" value="TCS_sensor_his_kinase"/>
</dbReference>
<organism evidence="15 16">
    <name type="scientific">Noviherbaspirillum suwonense</name>
    <dbReference type="NCBI Taxonomy" id="1224511"/>
    <lineage>
        <taxon>Bacteria</taxon>
        <taxon>Pseudomonadati</taxon>
        <taxon>Pseudomonadota</taxon>
        <taxon>Betaproteobacteria</taxon>
        <taxon>Burkholderiales</taxon>
        <taxon>Oxalobacteraceae</taxon>
        <taxon>Noviherbaspirillum</taxon>
    </lineage>
</organism>
<keyword evidence="9" id="KW-0067">ATP-binding</keyword>
<evidence type="ECO:0000256" key="3">
    <source>
        <dbReference type="ARBA" id="ARBA00012438"/>
    </source>
</evidence>
<dbReference type="Gene3D" id="3.30.565.10">
    <property type="entry name" value="Histidine kinase-like ATPase, C-terminal domain"/>
    <property type="match status" value="1"/>
</dbReference>
<evidence type="ECO:0000256" key="9">
    <source>
        <dbReference type="ARBA" id="ARBA00022840"/>
    </source>
</evidence>
<evidence type="ECO:0000259" key="14">
    <source>
        <dbReference type="PROSITE" id="PS50109"/>
    </source>
</evidence>
<evidence type="ECO:0000256" key="12">
    <source>
        <dbReference type="ARBA" id="ARBA00023136"/>
    </source>
</evidence>
<dbReference type="InterPro" id="IPR004358">
    <property type="entry name" value="Sig_transdc_His_kin-like_C"/>
</dbReference>
<protein>
    <recommendedName>
        <fullName evidence="3">histidine kinase</fullName>
        <ecNumber evidence="3">2.7.13.3</ecNumber>
    </recommendedName>
</protein>
<dbReference type="SMART" id="SM00388">
    <property type="entry name" value="HisKA"/>
    <property type="match status" value="1"/>
</dbReference>
<dbReference type="EMBL" id="FXUL01000013">
    <property type="protein sequence ID" value="SMP67659.1"/>
    <property type="molecule type" value="Genomic_DNA"/>
</dbReference>
<feature type="transmembrane region" description="Helical" evidence="13">
    <location>
        <begin position="168"/>
        <end position="187"/>
    </location>
</feature>
<dbReference type="InterPro" id="IPR005467">
    <property type="entry name" value="His_kinase_dom"/>
</dbReference>
<dbReference type="EC" id="2.7.13.3" evidence="3"/>
<comment type="catalytic activity">
    <reaction evidence="1">
        <text>ATP + protein L-histidine = ADP + protein N-phospho-L-histidine.</text>
        <dbReference type="EC" id="2.7.13.3"/>
    </reaction>
</comment>
<dbReference type="InterPro" id="IPR003661">
    <property type="entry name" value="HisK_dim/P_dom"/>
</dbReference>
<dbReference type="CDD" id="cd00075">
    <property type="entry name" value="HATPase"/>
    <property type="match status" value="1"/>
</dbReference>
<dbReference type="InterPro" id="IPR003594">
    <property type="entry name" value="HATPase_dom"/>
</dbReference>
<evidence type="ECO:0000256" key="1">
    <source>
        <dbReference type="ARBA" id="ARBA00000085"/>
    </source>
</evidence>
<dbReference type="Pfam" id="PF02518">
    <property type="entry name" value="HATPase_c"/>
    <property type="match status" value="1"/>
</dbReference>
<keyword evidence="6 13" id="KW-0812">Transmembrane</keyword>
<evidence type="ECO:0000256" key="8">
    <source>
        <dbReference type="ARBA" id="ARBA00022777"/>
    </source>
</evidence>
<dbReference type="Pfam" id="PF00512">
    <property type="entry name" value="HisKA"/>
    <property type="match status" value="1"/>
</dbReference>
<dbReference type="Pfam" id="PF08521">
    <property type="entry name" value="2CSK_N"/>
    <property type="match status" value="1"/>
</dbReference>
<evidence type="ECO:0000256" key="2">
    <source>
        <dbReference type="ARBA" id="ARBA00004141"/>
    </source>
</evidence>
<evidence type="ECO:0000313" key="15">
    <source>
        <dbReference type="EMBL" id="SMP67659.1"/>
    </source>
</evidence>
<keyword evidence="7" id="KW-0547">Nucleotide-binding</keyword>
<dbReference type="InterPro" id="IPR036097">
    <property type="entry name" value="HisK_dim/P_sf"/>
</dbReference>
<keyword evidence="5" id="KW-0808">Transferase</keyword>
<dbReference type="PANTHER" id="PTHR45436:SF14">
    <property type="entry name" value="SENSOR PROTEIN QSEC"/>
    <property type="match status" value="1"/>
</dbReference>
<evidence type="ECO:0000256" key="13">
    <source>
        <dbReference type="SAM" id="Phobius"/>
    </source>
</evidence>
<comment type="caution">
    <text evidence="15">The sequence shown here is derived from an EMBL/GenBank/DDBJ whole genome shotgun (WGS) entry which is preliminary data.</text>
</comment>